<evidence type="ECO:0000313" key="2">
    <source>
        <dbReference type="Proteomes" id="UP000051298"/>
    </source>
</evidence>
<gene>
    <name evidence="1" type="ORF">THS5294_01564</name>
</gene>
<dbReference type="RefSeq" id="WP_058123291.1">
    <property type="nucleotide sequence ID" value="NZ_CYRX01000025.1"/>
</dbReference>
<evidence type="ECO:0000313" key="1">
    <source>
        <dbReference type="EMBL" id="CUH60275.1"/>
    </source>
</evidence>
<dbReference type="EMBL" id="CYRX01000025">
    <property type="protein sequence ID" value="CUH60275.1"/>
    <property type="molecule type" value="Genomic_DNA"/>
</dbReference>
<dbReference type="AlphaFoldDB" id="A0A0P1EZ09"/>
<name>A0A0P1EZ09_9RHOB</name>
<sequence length="84" mass="9637">MSISSSLPTPFEGTAPMQRLWNPQTGCYLHLSGHGETKDETYSWLGYKYQANNLRIQTLKRGDPWPYTLQSREDYVPVKEWGGA</sequence>
<proteinExistence type="predicted"/>
<reference evidence="1 2" key="1">
    <citation type="submission" date="2015-09" db="EMBL/GenBank/DDBJ databases">
        <authorList>
            <consortium name="Swine Surveillance"/>
        </authorList>
    </citation>
    <scope>NUCLEOTIDE SEQUENCE [LARGE SCALE GENOMIC DNA]</scope>
    <source>
        <strain evidence="1 2">CECT 5294</strain>
    </source>
</reference>
<accession>A0A0P1EZ09</accession>
<protein>
    <submittedName>
        <fullName evidence="1">Uncharacterized protein</fullName>
    </submittedName>
</protein>
<dbReference type="Proteomes" id="UP000051298">
    <property type="component" value="Unassembled WGS sequence"/>
</dbReference>
<organism evidence="1 2">
    <name type="scientific">Thalassobacter stenotrophicus</name>
    <dbReference type="NCBI Taxonomy" id="266809"/>
    <lineage>
        <taxon>Bacteria</taxon>
        <taxon>Pseudomonadati</taxon>
        <taxon>Pseudomonadota</taxon>
        <taxon>Alphaproteobacteria</taxon>
        <taxon>Rhodobacterales</taxon>
        <taxon>Roseobacteraceae</taxon>
        <taxon>Thalassobacter</taxon>
    </lineage>
</organism>